<proteinExistence type="predicted"/>
<comment type="caution">
    <text evidence="3">The sequence shown here is derived from an EMBL/GenBank/DDBJ whole genome shotgun (WGS) entry which is preliminary data.</text>
</comment>
<name>A0ABS9KRX1_9BACT</name>
<protein>
    <submittedName>
        <fullName evidence="3">RNA-binding protein</fullName>
    </submittedName>
</protein>
<dbReference type="InterPro" id="IPR003954">
    <property type="entry name" value="RRM_euk-type"/>
</dbReference>
<dbReference type="CDD" id="cd21608">
    <property type="entry name" value="RRM2_NsCP33_like"/>
    <property type="match status" value="1"/>
</dbReference>
<dbReference type="SMART" id="SM00361">
    <property type="entry name" value="RRM_1"/>
    <property type="match status" value="1"/>
</dbReference>
<dbReference type="InterPro" id="IPR000504">
    <property type="entry name" value="RRM_dom"/>
</dbReference>
<dbReference type="PANTHER" id="PTHR15241:SF304">
    <property type="entry name" value="RRM DOMAIN-CONTAINING PROTEIN"/>
    <property type="match status" value="1"/>
</dbReference>
<keyword evidence="4" id="KW-1185">Reference proteome</keyword>
<evidence type="ECO:0000313" key="3">
    <source>
        <dbReference type="EMBL" id="MCG2615083.1"/>
    </source>
</evidence>
<dbReference type="PANTHER" id="PTHR15241">
    <property type="entry name" value="TRANSFORMER-2-RELATED"/>
    <property type="match status" value="1"/>
</dbReference>
<feature type="domain" description="RRM" evidence="2">
    <location>
        <begin position="1"/>
        <end position="79"/>
    </location>
</feature>
<dbReference type="SMART" id="SM00360">
    <property type="entry name" value="RRM"/>
    <property type="match status" value="1"/>
</dbReference>
<sequence length="90" mass="10091">MNMYVSNLDFNARDEDLKQLFIPFGEVASAKVVRDKVTGRSRGFGFVEMQSEEEGTKAMTDLNGKDLNGRTLSVSLAKQKARVDVKSVWM</sequence>
<accession>A0ABS9KRX1</accession>
<dbReference type="Gene3D" id="3.30.70.330">
    <property type="match status" value="1"/>
</dbReference>
<gene>
    <name evidence="3" type="ORF">LZZ85_12360</name>
</gene>
<dbReference type="Proteomes" id="UP001165367">
    <property type="component" value="Unassembled WGS sequence"/>
</dbReference>
<evidence type="ECO:0000313" key="4">
    <source>
        <dbReference type="Proteomes" id="UP001165367"/>
    </source>
</evidence>
<dbReference type="RefSeq" id="WP_237872106.1">
    <property type="nucleotide sequence ID" value="NZ_JAKLTR010000007.1"/>
</dbReference>
<dbReference type="Pfam" id="PF00076">
    <property type="entry name" value="RRM_1"/>
    <property type="match status" value="1"/>
</dbReference>
<reference evidence="3" key="1">
    <citation type="submission" date="2022-01" db="EMBL/GenBank/DDBJ databases">
        <authorList>
            <person name="Jo J.-H."/>
            <person name="Im W.-T."/>
        </authorList>
    </citation>
    <scope>NUCLEOTIDE SEQUENCE</scope>
    <source>
        <strain evidence="3">NA20</strain>
    </source>
</reference>
<keyword evidence="1" id="KW-0694">RNA-binding</keyword>
<dbReference type="SUPFAM" id="SSF54928">
    <property type="entry name" value="RNA-binding domain, RBD"/>
    <property type="match status" value="1"/>
</dbReference>
<dbReference type="PROSITE" id="PS50102">
    <property type="entry name" value="RRM"/>
    <property type="match status" value="1"/>
</dbReference>
<dbReference type="EMBL" id="JAKLTR010000007">
    <property type="protein sequence ID" value="MCG2615083.1"/>
    <property type="molecule type" value="Genomic_DNA"/>
</dbReference>
<dbReference type="InterPro" id="IPR035979">
    <property type="entry name" value="RBD_domain_sf"/>
</dbReference>
<dbReference type="InterPro" id="IPR012677">
    <property type="entry name" value="Nucleotide-bd_a/b_plait_sf"/>
</dbReference>
<evidence type="ECO:0000256" key="1">
    <source>
        <dbReference type="ARBA" id="ARBA00022884"/>
    </source>
</evidence>
<dbReference type="InterPro" id="IPR048289">
    <property type="entry name" value="RRM2_NsCP33-like"/>
</dbReference>
<evidence type="ECO:0000259" key="2">
    <source>
        <dbReference type="PROSITE" id="PS50102"/>
    </source>
</evidence>
<organism evidence="3 4">
    <name type="scientific">Terrimonas ginsenosidimutans</name>
    <dbReference type="NCBI Taxonomy" id="2908004"/>
    <lineage>
        <taxon>Bacteria</taxon>
        <taxon>Pseudomonadati</taxon>
        <taxon>Bacteroidota</taxon>
        <taxon>Chitinophagia</taxon>
        <taxon>Chitinophagales</taxon>
        <taxon>Chitinophagaceae</taxon>
        <taxon>Terrimonas</taxon>
    </lineage>
</organism>